<evidence type="ECO:0000256" key="4">
    <source>
        <dbReference type="SAM" id="MobiDB-lite"/>
    </source>
</evidence>
<evidence type="ECO:0000256" key="5">
    <source>
        <dbReference type="SAM" id="Phobius"/>
    </source>
</evidence>
<keyword evidence="7" id="KW-1185">Reference proteome</keyword>
<dbReference type="GO" id="GO:0050664">
    <property type="term" value="F:oxidoreductase activity, acting on NAD(P)H, oxygen as acceptor"/>
    <property type="evidence" value="ECO:0007669"/>
    <property type="project" value="TreeGrafter"/>
</dbReference>
<dbReference type="PRINTS" id="PR00081">
    <property type="entry name" value="GDHRDH"/>
</dbReference>
<dbReference type="AlphaFoldDB" id="A0AAN6TMH1"/>
<feature type="transmembrane region" description="Helical" evidence="5">
    <location>
        <begin position="329"/>
        <end position="352"/>
    </location>
</feature>
<feature type="transmembrane region" description="Helical" evidence="5">
    <location>
        <begin position="434"/>
        <end position="458"/>
    </location>
</feature>
<accession>A0AAN6TMH1</accession>
<dbReference type="EMBL" id="MU853332">
    <property type="protein sequence ID" value="KAK4117133.1"/>
    <property type="molecule type" value="Genomic_DNA"/>
</dbReference>
<dbReference type="PRINTS" id="PR00080">
    <property type="entry name" value="SDRFAMILY"/>
</dbReference>
<dbReference type="PANTHER" id="PTHR43008:SF10">
    <property type="entry name" value="CHAIN DEHYDROGENASE_OXIDOREDUCTASE, PUTATIVE (AFU_ORTHOLOGUE AFUA_2G15740)-RELATED"/>
    <property type="match status" value="1"/>
</dbReference>
<proteinExistence type="inferred from homology"/>
<gene>
    <name evidence="6" type="ORF">N656DRAFT_793657</name>
</gene>
<feature type="transmembrane region" description="Helical" evidence="5">
    <location>
        <begin position="295"/>
        <end position="317"/>
    </location>
</feature>
<dbReference type="FunFam" id="3.40.50.720:FF:000245">
    <property type="entry name" value="Short chain dehydrogenase, putative"/>
    <property type="match status" value="1"/>
</dbReference>
<dbReference type="GeneID" id="89941315"/>
<feature type="transmembrane region" description="Helical" evidence="5">
    <location>
        <begin position="162"/>
        <end position="183"/>
    </location>
</feature>
<dbReference type="SUPFAM" id="SSF51735">
    <property type="entry name" value="NAD(P)-binding Rossmann-fold domains"/>
    <property type="match status" value="1"/>
</dbReference>
<feature type="compositionally biased region" description="Polar residues" evidence="4">
    <location>
        <begin position="19"/>
        <end position="40"/>
    </location>
</feature>
<sequence>MSPSAILSGSVGTDVPTRIAQSAETSVASETVGPSGTTAPTDPDDGGSSLSTFRVWPYWEISESVVGNHVPLIVGRGFMLIVGAFYNQLIVHDPVRQMTGEGIPGPALTGTSFGASQLGVIVAQIGTAVSAGGTFLDTSYCDLAGGAGDTNVCPPRLRSNPWIFDIIITVLIIQAAIIAYSLAKWFQKPGGLSADPTTIAGVAAVMGHPEVERLFASFPGDMSNQQLQAALKDQRFKLGTYTNDVGTVRYGIVPVSLQEQEEARKKQGFFGRISDGINKGKQRIGFLTNWKLNQLFVDLMFGALLLALLGLSLAALANIDRPHSVFRGSFSISATGTKVLFAVLGIIISSYWGRLFQDAQTFTPYHPLYSSPALPNPTILLSRHTSPICAFIPLLRRGHLVAASVAFTGFISEFLIVALAGLPYRPGQQLRSEFLFCALVSSAILALMLAQLVLVILWRRGLPHLPRRPDTIAAVMTLTTSSSSNLDQVHSLEMNPSVTRALRVVARQRFPSATPLSKASSYQPLSRVAAIRAINTSYPRNEQTKSRNPSPREHPTHEPKPRIDENIGAKRFGDFNVAGKVFIVTGGAQGLGLTMAEALVEAGGKVYALDRAERPSEQWAEAQSRIVPEWGGSLHYRRQDVSDTKHLNELVEAIAGEHGRLDGLVAAAGVQQVTPALEYSPEDVARMLDINYTGVFMTAQAAARQMFKYKTRGSICLIASMSGLIANKGLLSPVYNSSKAAVIQLARNLAMEWSPIREDGSGGIRVNCISPGHILTPMVRKNFEEVPSLRETWEAENMMGRLAETTEFKGAVLFLLSSASSFMTGSNLVIDGGHTAW</sequence>
<evidence type="ECO:0000256" key="3">
    <source>
        <dbReference type="ARBA" id="ARBA00023002"/>
    </source>
</evidence>
<evidence type="ECO:0000313" key="7">
    <source>
        <dbReference type="Proteomes" id="UP001302812"/>
    </source>
</evidence>
<keyword evidence="5" id="KW-0472">Membrane</keyword>
<feature type="compositionally biased region" description="Polar residues" evidence="4">
    <location>
        <begin position="1"/>
        <end position="11"/>
    </location>
</feature>
<dbReference type="InterPro" id="IPR021840">
    <property type="entry name" value="DUF3433"/>
</dbReference>
<protein>
    <submittedName>
        <fullName evidence="6">NAD(P)-binding protein</fullName>
    </submittedName>
</protein>
<dbReference type="Gene3D" id="3.40.50.720">
    <property type="entry name" value="NAD(P)-binding Rossmann-like Domain"/>
    <property type="match status" value="1"/>
</dbReference>
<evidence type="ECO:0000313" key="6">
    <source>
        <dbReference type="EMBL" id="KAK4117133.1"/>
    </source>
</evidence>
<feature type="region of interest" description="Disordered" evidence="4">
    <location>
        <begin position="536"/>
        <end position="566"/>
    </location>
</feature>
<dbReference type="Pfam" id="PF11915">
    <property type="entry name" value="DUF3433"/>
    <property type="match status" value="1"/>
</dbReference>
<feature type="transmembrane region" description="Helical" evidence="5">
    <location>
        <begin position="400"/>
        <end position="422"/>
    </location>
</feature>
<dbReference type="PROSITE" id="PS00061">
    <property type="entry name" value="ADH_SHORT"/>
    <property type="match status" value="1"/>
</dbReference>
<keyword evidence="5" id="KW-1133">Transmembrane helix</keyword>
<keyword evidence="3" id="KW-0560">Oxidoreductase</keyword>
<feature type="compositionally biased region" description="Basic and acidic residues" evidence="4">
    <location>
        <begin position="542"/>
        <end position="566"/>
    </location>
</feature>
<dbReference type="InterPro" id="IPR036291">
    <property type="entry name" value="NAD(P)-bd_dom_sf"/>
</dbReference>
<evidence type="ECO:0000256" key="1">
    <source>
        <dbReference type="ARBA" id="ARBA00006484"/>
    </source>
</evidence>
<reference evidence="6" key="1">
    <citation type="journal article" date="2023" name="Mol. Phylogenet. Evol.">
        <title>Genome-scale phylogeny and comparative genomics of the fungal order Sordariales.</title>
        <authorList>
            <person name="Hensen N."/>
            <person name="Bonometti L."/>
            <person name="Westerberg I."/>
            <person name="Brannstrom I.O."/>
            <person name="Guillou S."/>
            <person name="Cros-Aarteil S."/>
            <person name="Calhoun S."/>
            <person name="Haridas S."/>
            <person name="Kuo A."/>
            <person name="Mondo S."/>
            <person name="Pangilinan J."/>
            <person name="Riley R."/>
            <person name="LaButti K."/>
            <person name="Andreopoulos B."/>
            <person name="Lipzen A."/>
            <person name="Chen C."/>
            <person name="Yan M."/>
            <person name="Daum C."/>
            <person name="Ng V."/>
            <person name="Clum A."/>
            <person name="Steindorff A."/>
            <person name="Ohm R.A."/>
            <person name="Martin F."/>
            <person name="Silar P."/>
            <person name="Natvig D.O."/>
            <person name="Lalanne C."/>
            <person name="Gautier V."/>
            <person name="Ament-Velasquez S.L."/>
            <person name="Kruys A."/>
            <person name="Hutchinson M.I."/>
            <person name="Powell A.J."/>
            <person name="Barry K."/>
            <person name="Miller A.N."/>
            <person name="Grigoriev I.V."/>
            <person name="Debuchy R."/>
            <person name="Gladieux P."/>
            <person name="Hiltunen Thoren M."/>
            <person name="Johannesson H."/>
        </authorList>
    </citation>
    <scope>NUCLEOTIDE SEQUENCE</scope>
    <source>
        <strain evidence="6">CBS 508.74</strain>
    </source>
</reference>
<organism evidence="6 7">
    <name type="scientific">Canariomyces notabilis</name>
    <dbReference type="NCBI Taxonomy" id="2074819"/>
    <lineage>
        <taxon>Eukaryota</taxon>
        <taxon>Fungi</taxon>
        <taxon>Dikarya</taxon>
        <taxon>Ascomycota</taxon>
        <taxon>Pezizomycotina</taxon>
        <taxon>Sordariomycetes</taxon>
        <taxon>Sordariomycetidae</taxon>
        <taxon>Sordariales</taxon>
        <taxon>Chaetomiaceae</taxon>
        <taxon>Canariomyces</taxon>
    </lineage>
</organism>
<keyword evidence="5" id="KW-0812">Transmembrane</keyword>
<dbReference type="InterPro" id="IPR020904">
    <property type="entry name" value="Sc_DH/Rdtase_CS"/>
</dbReference>
<feature type="region of interest" description="Disordered" evidence="4">
    <location>
        <begin position="1"/>
        <end position="48"/>
    </location>
</feature>
<evidence type="ECO:0000256" key="2">
    <source>
        <dbReference type="ARBA" id="ARBA00022857"/>
    </source>
</evidence>
<comment type="similarity">
    <text evidence="1">Belongs to the short-chain dehydrogenases/reductases (SDR) family.</text>
</comment>
<name>A0AAN6TMH1_9PEZI</name>
<dbReference type="PANTHER" id="PTHR43008">
    <property type="entry name" value="BENZIL REDUCTASE"/>
    <property type="match status" value="1"/>
</dbReference>
<reference evidence="6" key="2">
    <citation type="submission" date="2023-05" db="EMBL/GenBank/DDBJ databases">
        <authorList>
            <consortium name="Lawrence Berkeley National Laboratory"/>
            <person name="Steindorff A."/>
            <person name="Hensen N."/>
            <person name="Bonometti L."/>
            <person name="Westerberg I."/>
            <person name="Brannstrom I.O."/>
            <person name="Guillou S."/>
            <person name="Cros-Aarteil S."/>
            <person name="Calhoun S."/>
            <person name="Haridas S."/>
            <person name="Kuo A."/>
            <person name="Mondo S."/>
            <person name="Pangilinan J."/>
            <person name="Riley R."/>
            <person name="Labutti K."/>
            <person name="Andreopoulos B."/>
            <person name="Lipzen A."/>
            <person name="Chen C."/>
            <person name="Yanf M."/>
            <person name="Daum C."/>
            <person name="Ng V."/>
            <person name="Clum A."/>
            <person name="Ohm R."/>
            <person name="Martin F."/>
            <person name="Silar P."/>
            <person name="Natvig D."/>
            <person name="Lalanne C."/>
            <person name="Gautier V."/>
            <person name="Ament-Velasquez S.L."/>
            <person name="Kruys A."/>
            <person name="Hutchinson M.I."/>
            <person name="Powell A.J."/>
            <person name="Barry K."/>
            <person name="Miller A.N."/>
            <person name="Grigoriev I.V."/>
            <person name="Debuchy R."/>
            <person name="Gladieux P."/>
            <person name="Thoren M.H."/>
            <person name="Johannesson H."/>
        </authorList>
    </citation>
    <scope>NUCLEOTIDE SEQUENCE</scope>
    <source>
        <strain evidence="6">CBS 508.74</strain>
    </source>
</reference>
<comment type="caution">
    <text evidence="6">The sequence shown here is derived from an EMBL/GenBank/DDBJ whole genome shotgun (WGS) entry which is preliminary data.</text>
</comment>
<dbReference type="RefSeq" id="XP_064674703.1">
    <property type="nucleotide sequence ID" value="XM_064817190.1"/>
</dbReference>
<keyword evidence="2" id="KW-0521">NADP</keyword>
<dbReference type="Proteomes" id="UP001302812">
    <property type="component" value="Unassembled WGS sequence"/>
</dbReference>
<dbReference type="Pfam" id="PF13561">
    <property type="entry name" value="adh_short_C2"/>
    <property type="match status" value="1"/>
</dbReference>
<dbReference type="InterPro" id="IPR002347">
    <property type="entry name" value="SDR_fam"/>
</dbReference>
<dbReference type="GO" id="GO:0016616">
    <property type="term" value="F:oxidoreductase activity, acting on the CH-OH group of donors, NAD or NADP as acceptor"/>
    <property type="evidence" value="ECO:0007669"/>
    <property type="project" value="UniProtKB-ARBA"/>
</dbReference>